<dbReference type="Proteomes" id="UP001488805">
    <property type="component" value="Unassembled WGS sequence"/>
</dbReference>
<dbReference type="AlphaFoldDB" id="A0AAW1E3P9"/>
<comment type="caution">
    <text evidence="1">The sequence shown here is derived from an EMBL/GenBank/DDBJ whole genome shotgun (WGS) entry which is preliminary data.</text>
</comment>
<reference evidence="1 2" key="1">
    <citation type="journal article" date="2024" name="Genome Biol. Evol.">
        <title>Chromosome-level genome assembly of the viviparous eelpout Zoarces viviparus.</title>
        <authorList>
            <person name="Fuhrmann N."/>
            <person name="Brasseur M.V."/>
            <person name="Bakowski C.E."/>
            <person name="Podsiadlowski L."/>
            <person name="Prost S."/>
            <person name="Krehenwinkel H."/>
            <person name="Mayer C."/>
        </authorList>
    </citation>
    <scope>NUCLEOTIDE SEQUENCE [LARGE SCALE GENOMIC DNA]</scope>
    <source>
        <strain evidence="1">NO-MEL_2022_Ind0_liver</strain>
    </source>
</reference>
<accession>A0AAW1E3P9</accession>
<organism evidence="1 2">
    <name type="scientific">Zoarces viviparus</name>
    <name type="common">Viviparous eelpout</name>
    <name type="synonym">Blennius viviparus</name>
    <dbReference type="NCBI Taxonomy" id="48416"/>
    <lineage>
        <taxon>Eukaryota</taxon>
        <taxon>Metazoa</taxon>
        <taxon>Chordata</taxon>
        <taxon>Craniata</taxon>
        <taxon>Vertebrata</taxon>
        <taxon>Euteleostomi</taxon>
        <taxon>Actinopterygii</taxon>
        <taxon>Neopterygii</taxon>
        <taxon>Teleostei</taxon>
        <taxon>Neoteleostei</taxon>
        <taxon>Acanthomorphata</taxon>
        <taxon>Eupercaria</taxon>
        <taxon>Perciformes</taxon>
        <taxon>Cottioidei</taxon>
        <taxon>Zoarcales</taxon>
        <taxon>Zoarcidae</taxon>
        <taxon>Zoarcinae</taxon>
        <taxon>Zoarces</taxon>
    </lineage>
</organism>
<dbReference type="EMBL" id="JBCEZU010000575">
    <property type="protein sequence ID" value="KAK9516835.1"/>
    <property type="molecule type" value="Genomic_DNA"/>
</dbReference>
<evidence type="ECO:0000313" key="2">
    <source>
        <dbReference type="Proteomes" id="UP001488805"/>
    </source>
</evidence>
<protein>
    <submittedName>
        <fullName evidence="1">Uncharacterized protein</fullName>
    </submittedName>
</protein>
<sequence>MTRLTELLQMTKTLTELLRMEDGHEDDQVAKAPLEVTLLEAGYLGAWVSGGQGLWVLGLWRLGLGGLELWIGGSWNRGLLRLSSNRNWEKLQPSRNRDTGRPLHQQDTWSWSRPDRRRRNWRDVGLYHRCRNRRDICLERRHRSC</sequence>
<proteinExistence type="predicted"/>
<name>A0AAW1E3P9_ZOAVI</name>
<evidence type="ECO:0000313" key="1">
    <source>
        <dbReference type="EMBL" id="KAK9516835.1"/>
    </source>
</evidence>
<keyword evidence="2" id="KW-1185">Reference proteome</keyword>
<gene>
    <name evidence="1" type="ORF">VZT92_024745</name>
</gene>